<gene>
    <name evidence="2" type="ORF">COU14_02405</name>
</gene>
<comment type="caution">
    <text evidence="2">The sequence shown here is derived from an EMBL/GenBank/DDBJ whole genome shotgun (WGS) entry which is preliminary data.</text>
</comment>
<reference evidence="3" key="1">
    <citation type="submission" date="2017-09" db="EMBL/GenBank/DDBJ databases">
        <title>Depth-based differentiation of microbial function through sediment-hosted aquifers and enrichment of novel symbionts in the deep terrestrial subsurface.</title>
        <authorList>
            <person name="Probst A.J."/>
            <person name="Ladd B."/>
            <person name="Jarett J.K."/>
            <person name="Geller-Mcgrath D.E."/>
            <person name="Sieber C.M.K."/>
            <person name="Emerson J.B."/>
            <person name="Anantharaman K."/>
            <person name="Thomas B.C."/>
            <person name="Malmstrom R."/>
            <person name="Stieglmeier M."/>
            <person name="Klingl A."/>
            <person name="Woyke T."/>
            <person name="Ryan C.M."/>
            <person name="Banfield J.F."/>
        </authorList>
    </citation>
    <scope>NUCLEOTIDE SEQUENCE [LARGE SCALE GENOMIC DNA]</scope>
</reference>
<feature type="region of interest" description="Disordered" evidence="1">
    <location>
        <begin position="37"/>
        <end position="69"/>
    </location>
</feature>
<sequence length="69" mass="7911">MTNEDRYAKYAGYEGPTEEEEHAARRARQMEIIRSHHYRSSPQGSYTNIIGTPRHAKHRGGKINGVTLK</sequence>
<dbReference type="AlphaFoldDB" id="A0A2H0UHF0"/>
<feature type="compositionally biased region" description="Polar residues" evidence="1">
    <location>
        <begin position="40"/>
        <end position="50"/>
    </location>
</feature>
<dbReference type="EMBL" id="PFBG01000025">
    <property type="protein sequence ID" value="PIR85829.1"/>
    <property type="molecule type" value="Genomic_DNA"/>
</dbReference>
<name>A0A2H0UHF0_9BACT</name>
<proteinExistence type="predicted"/>
<evidence type="ECO:0000313" key="3">
    <source>
        <dbReference type="Proteomes" id="UP000229612"/>
    </source>
</evidence>
<feature type="region of interest" description="Disordered" evidence="1">
    <location>
        <begin position="1"/>
        <end position="20"/>
    </location>
</feature>
<evidence type="ECO:0000313" key="2">
    <source>
        <dbReference type="EMBL" id="PIR85829.1"/>
    </source>
</evidence>
<dbReference type="Proteomes" id="UP000229612">
    <property type="component" value="Unassembled WGS sequence"/>
</dbReference>
<organism evidence="2 3">
    <name type="scientific">Candidatus Kaiserbacteria bacterium CG10_big_fil_rev_8_21_14_0_10_44_10</name>
    <dbReference type="NCBI Taxonomy" id="1974606"/>
    <lineage>
        <taxon>Bacteria</taxon>
        <taxon>Candidatus Kaiseribacteriota</taxon>
    </lineage>
</organism>
<accession>A0A2H0UHF0</accession>
<evidence type="ECO:0000256" key="1">
    <source>
        <dbReference type="SAM" id="MobiDB-lite"/>
    </source>
</evidence>
<protein>
    <submittedName>
        <fullName evidence="2">Uncharacterized protein</fullName>
    </submittedName>
</protein>